<proteinExistence type="predicted"/>
<dbReference type="EMBL" id="CAVNYO010000466">
    <property type="protein sequence ID" value="CAK5283319.1"/>
    <property type="molecule type" value="Genomic_DNA"/>
</dbReference>
<name>A0AAD2HW51_9AGAR</name>
<dbReference type="AlphaFoldDB" id="A0AAD2HW51"/>
<evidence type="ECO:0000313" key="1">
    <source>
        <dbReference type="EMBL" id="CAK5283319.1"/>
    </source>
</evidence>
<dbReference type="Proteomes" id="UP001295794">
    <property type="component" value="Unassembled WGS sequence"/>
</dbReference>
<keyword evidence="2" id="KW-1185">Reference proteome</keyword>
<protein>
    <submittedName>
        <fullName evidence="1">Uncharacterized protein</fullName>
    </submittedName>
</protein>
<reference evidence="1" key="1">
    <citation type="submission" date="2023-11" db="EMBL/GenBank/DDBJ databases">
        <authorList>
            <person name="De Vega J J."/>
            <person name="De Vega J J."/>
        </authorList>
    </citation>
    <scope>NUCLEOTIDE SEQUENCE</scope>
</reference>
<organism evidence="1 2">
    <name type="scientific">Mycena citricolor</name>
    <dbReference type="NCBI Taxonomy" id="2018698"/>
    <lineage>
        <taxon>Eukaryota</taxon>
        <taxon>Fungi</taxon>
        <taxon>Dikarya</taxon>
        <taxon>Basidiomycota</taxon>
        <taxon>Agaricomycotina</taxon>
        <taxon>Agaricomycetes</taxon>
        <taxon>Agaricomycetidae</taxon>
        <taxon>Agaricales</taxon>
        <taxon>Marasmiineae</taxon>
        <taxon>Mycenaceae</taxon>
        <taxon>Mycena</taxon>
    </lineage>
</organism>
<gene>
    <name evidence="1" type="ORF">MYCIT1_LOCUS35772</name>
</gene>
<accession>A0AAD2HW51</accession>
<evidence type="ECO:0000313" key="2">
    <source>
        <dbReference type="Proteomes" id="UP001295794"/>
    </source>
</evidence>
<sequence>MWSQPPPAPIPCTSLWRSSPLTTQSSSPSAGWLTVALHWNSLTPPTHLKTDFRANSSLSPSQFTMWTACQMKPVPFDKWLMWSCVTKDTVSGSSSLSLGLASRS</sequence>
<comment type="caution">
    <text evidence="1">The sequence shown here is derived from an EMBL/GenBank/DDBJ whole genome shotgun (WGS) entry which is preliminary data.</text>
</comment>